<feature type="region of interest" description="Disordered" evidence="1">
    <location>
        <begin position="1"/>
        <end position="44"/>
    </location>
</feature>
<dbReference type="HOGENOM" id="CLU_113181_0_0_2"/>
<accession>A0A060HM73</accession>
<dbReference type="KEGG" id="nvn:NVIE_023140"/>
<dbReference type="Proteomes" id="UP000027093">
    <property type="component" value="Chromosome"/>
</dbReference>
<evidence type="ECO:0008006" key="4">
    <source>
        <dbReference type="Google" id="ProtNLM"/>
    </source>
</evidence>
<evidence type="ECO:0000313" key="2">
    <source>
        <dbReference type="EMBL" id="AIC16573.1"/>
    </source>
</evidence>
<keyword evidence="3" id="KW-1185">Reference proteome</keyword>
<protein>
    <recommendedName>
        <fullName evidence="4">Phasin domain-containing protein</fullName>
    </recommendedName>
</protein>
<sequence>MASRKDEKEESEKRSAEVGSRGSGPQQQEMQQQQEAVARSIDETKQNIREAIEEARKEIPRYNQVVNDYQNQTIDATRDIAESYLDSQRQAINSMQSSWIQHMQQHQSWWGMPMSPQAMADLYTRMAGSFADATIATTRMANNMMFANIEAARTTMNHARDNAREMARIAADFADTFGQATSREARSRAEDERRRRS</sequence>
<dbReference type="OrthoDB" id="10637at2157"/>
<feature type="region of interest" description="Disordered" evidence="1">
    <location>
        <begin position="175"/>
        <end position="197"/>
    </location>
</feature>
<evidence type="ECO:0000256" key="1">
    <source>
        <dbReference type="SAM" id="MobiDB-lite"/>
    </source>
</evidence>
<dbReference type="AlphaFoldDB" id="A0A060HM73"/>
<dbReference type="RefSeq" id="WP_075055307.1">
    <property type="nucleotide sequence ID" value="NZ_CP007536.1"/>
</dbReference>
<name>A0A060HM73_9ARCH</name>
<feature type="compositionally biased region" description="Low complexity" evidence="1">
    <location>
        <begin position="26"/>
        <end position="35"/>
    </location>
</feature>
<feature type="compositionally biased region" description="Basic and acidic residues" evidence="1">
    <location>
        <begin position="183"/>
        <end position="197"/>
    </location>
</feature>
<proteinExistence type="predicted"/>
<feature type="compositionally biased region" description="Basic and acidic residues" evidence="1">
    <location>
        <begin position="1"/>
        <end position="16"/>
    </location>
</feature>
<organism evidence="2 3">
    <name type="scientific">Nitrososphaera viennensis EN76</name>
    <dbReference type="NCBI Taxonomy" id="926571"/>
    <lineage>
        <taxon>Archaea</taxon>
        <taxon>Nitrososphaerota</taxon>
        <taxon>Nitrososphaeria</taxon>
        <taxon>Nitrososphaerales</taxon>
        <taxon>Nitrososphaeraceae</taxon>
        <taxon>Nitrososphaera</taxon>
    </lineage>
</organism>
<dbReference type="GeneID" id="74947554"/>
<evidence type="ECO:0000313" key="3">
    <source>
        <dbReference type="Proteomes" id="UP000027093"/>
    </source>
</evidence>
<dbReference type="STRING" id="926571.NVIE_023140"/>
<reference evidence="2 3" key="1">
    <citation type="journal article" date="2014" name="Int. J. Syst. Evol. Microbiol.">
        <title>Nitrososphaera viennensis gen. nov., sp. nov., an aerobic and mesophilic, ammonia-oxidizing archaeon from soil and a member of the archaeal phylum Thaumarchaeota.</title>
        <authorList>
            <person name="Stieglmeier M."/>
            <person name="Klingl A."/>
            <person name="Alves R.J."/>
            <person name="Rittmann S.K."/>
            <person name="Melcher M."/>
            <person name="Leisch N."/>
            <person name="Schleper C."/>
        </authorList>
    </citation>
    <scope>NUCLEOTIDE SEQUENCE [LARGE SCALE GENOMIC DNA]</scope>
    <source>
        <strain evidence="2">EN76</strain>
    </source>
</reference>
<dbReference type="EMBL" id="CP007536">
    <property type="protein sequence ID" value="AIC16573.1"/>
    <property type="molecule type" value="Genomic_DNA"/>
</dbReference>
<gene>
    <name evidence="2" type="ORF">NVIE_023140</name>
</gene>